<dbReference type="HAMAP" id="MF_00092">
    <property type="entry name" value="MutS2"/>
    <property type="match status" value="1"/>
</dbReference>
<comment type="function">
    <text evidence="7">Acts as a ribosome collision sensor, splitting the ribosome into its 2 subunits. Detects stalled/collided 70S ribosomes which it binds and splits by an ATP-hydrolysis driven conformational change. Acts upstream of the ribosome quality control system (RQC), a ribosome-associated complex that mediates the extraction of incompletely synthesized nascent chains from stalled ribosomes and their subsequent degradation. Probably generates substrates for RQC.</text>
</comment>
<evidence type="ECO:0000256" key="6">
    <source>
        <dbReference type="ARBA" id="ARBA00023125"/>
    </source>
</evidence>
<feature type="coiled-coil region" evidence="8">
    <location>
        <begin position="518"/>
        <end position="599"/>
    </location>
</feature>
<dbReference type="SMART" id="SM00533">
    <property type="entry name" value="MUTSd"/>
    <property type="match status" value="1"/>
</dbReference>
<evidence type="ECO:0000256" key="7">
    <source>
        <dbReference type="HAMAP-Rule" id="MF_00092"/>
    </source>
</evidence>
<dbReference type="CDD" id="cd06503">
    <property type="entry name" value="ATP-synt_Fo_b"/>
    <property type="match status" value="1"/>
</dbReference>
<dbReference type="CDD" id="cd03280">
    <property type="entry name" value="ABC_MutS2"/>
    <property type="match status" value="1"/>
</dbReference>
<comment type="subunit">
    <text evidence="7">Homodimer. Binds to stalled ribosomes, contacting rRNA.</text>
</comment>
<dbReference type="PANTHER" id="PTHR48466:SF2">
    <property type="entry name" value="OS10G0509000 PROTEIN"/>
    <property type="match status" value="1"/>
</dbReference>
<dbReference type="GO" id="GO:0006298">
    <property type="term" value="P:mismatch repair"/>
    <property type="evidence" value="ECO:0007669"/>
    <property type="project" value="InterPro"/>
</dbReference>
<dbReference type="InterPro" id="IPR036187">
    <property type="entry name" value="DNA_mismatch_repair_MutS_sf"/>
</dbReference>
<evidence type="ECO:0000256" key="3">
    <source>
        <dbReference type="ARBA" id="ARBA00022801"/>
    </source>
</evidence>
<dbReference type="AlphaFoldDB" id="A0A1Y0IGP3"/>
<dbReference type="KEGG" id="tum:CBW65_00255"/>
<dbReference type="PROSITE" id="PS50828">
    <property type="entry name" value="SMR"/>
    <property type="match status" value="1"/>
</dbReference>
<dbReference type="InterPro" id="IPR046893">
    <property type="entry name" value="MSSS"/>
</dbReference>
<comment type="similarity">
    <text evidence="7">Belongs to the DNA mismatch repair MutS family. MutS2 subfamily.</text>
</comment>
<dbReference type="Gene3D" id="3.30.1370.110">
    <property type="match status" value="1"/>
</dbReference>
<dbReference type="RefSeq" id="WP_087455035.1">
    <property type="nucleotide sequence ID" value="NZ_CP021434.1"/>
</dbReference>
<evidence type="ECO:0000313" key="11">
    <source>
        <dbReference type="Proteomes" id="UP000195437"/>
    </source>
</evidence>
<dbReference type="PANTHER" id="PTHR48466">
    <property type="entry name" value="OS10G0509000 PROTEIN-RELATED"/>
    <property type="match status" value="1"/>
</dbReference>
<dbReference type="InterPro" id="IPR045076">
    <property type="entry name" value="MutS"/>
</dbReference>
<dbReference type="EMBL" id="CP021434">
    <property type="protein sequence ID" value="ARU59647.1"/>
    <property type="molecule type" value="Genomic_DNA"/>
</dbReference>
<dbReference type="Pfam" id="PF01713">
    <property type="entry name" value="Smr"/>
    <property type="match status" value="1"/>
</dbReference>
<dbReference type="SUPFAM" id="SSF160443">
    <property type="entry name" value="SMR domain-like"/>
    <property type="match status" value="1"/>
</dbReference>
<feature type="domain" description="Smr" evidence="9">
    <location>
        <begin position="708"/>
        <end position="783"/>
    </location>
</feature>
<comment type="function">
    <text evidence="7">Endonuclease that is involved in the suppression of homologous recombination and thus may have a key role in the control of bacterial genetic diversity.</text>
</comment>
<gene>
    <name evidence="7" type="primary">mutS2</name>
    <name evidence="7" type="synonym">rqcU</name>
    <name evidence="10" type="ORF">CBW65_00255</name>
</gene>
<dbReference type="InterPro" id="IPR027417">
    <property type="entry name" value="P-loop_NTPase"/>
</dbReference>
<dbReference type="SMART" id="SM00534">
    <property type="entry name" value="MUTSac"/>
    <property type="match status" value="1"/>
</dbReference>
<dbReference type="GO" id="GO:0072344">
    <property type="term" value="P:rescue of stalled ribosome"/>
    <property type="evidence" value="ECO:0007669"/>
    <property type="project" value="UniProtKB-UniRule"/>
</dbReference>
<keyword evidence="6 7" id="KW-0238">DNA-binding</keyword>
<evidence type="ECO:0000256" key="2">
    <source>
        <dbReference type="ARBA" id="ARBA00022741"/>
    </source>
</evidence>
<keyword evidence="7 10" id="KW-0255">Endonuclease</keyword>
<dbReference type="OrthoDB" id="9808166at2"/>
<dbReference type="Pfam" id="PF20297">
    <property type="entry name" value="MSSS"/>
    <property type="match status" value="1"/>
</dbReference>
<sequence length="783" mass="87943">MNERVLRVLEYDKIRDHVVRLASSSLGKARAEELYPSSDLAEVETWQQLTEEGVTVYRLRGLIPLGGIHDIRSFVRRAALGGILAAHEMLDTADTIMAGRRLKKFLQDTHEEHALPGMMGLAEMLPELKQVEDDIRAVVDDNGAVRDTASSDLRRIRGEMRSQQARIKEKLESIIRTSSYQKMLQDPIITQRNDRYCVPVKVEYRGTFDGIVHDQSASGSTLYIEPASVVRLSNALRELQIKEEREVQRILQQLSALVGQHADELQDGQEALADLDFIFAKTTYARELRAVRPKMNDQGIVRVKRARHPLIDPSVVVPSDLRLGEDFLLLVITGPNTGGKTVTLKTFGLLTLMAMSGLHVPTDDDSVLSTFDEVFADIGDEQSIEQSLSTFSSHMTNIVQILEKVDFRSLVLFDELGAGTDPTEGAALAMSILDFLKERGVRTVATTHYSELKGYAYNEPNAINASVEFDVQSLRPTYRLLIGVPGRSNAFAISERLGLRRDIIEHAQSRLTTEDVAVDELIRKLEQNQVIANQEREQAESLRRELDELLEEFDKEKEAFYQQKDRMMERAEEEARKAVQKAEKEATEIVEELRRIAAEERGQIKEHRLIELRKELEGKAPKLKREAKKPTAKAADRPLQAGDHVAVVHLGQKGHILEIKGNQVLIQIGMMKTKVRKDQLELLAPEKEPTRTIVGRKQVEAKHVSLELDLRGANVEEGIYAIDKKIDDALLAGLSTLHIIHGKGTGALRTGVQEYLRTHRQIKSYRYGVEGEGGNGVTVVTLK</sequence>
<dbReference type="Gene3D" id="3.40.50.300">
    <property type="entry name" value="P-loop containing nucleotide triphosphate hydrolases"/>
    <property type="match status" value="1"/>
</dbReference>
<name>A0A1Y0IGP3_9BACL</name>
<evidence type="ECO:0000256" key="8">
    <source>
        <dbReference type="SAM" id="Coils"/>
    </source>
</evidence>
<keyword evidence="11" id="KW-1185">Reference proteome</keyword>
<keyword evidence="2 7" id="KW-0547">Nucleotide-binding</keyword>
<dbReference type="FunFam" id="3.40.50.300:FF:000830">
    <property type="entry name" value="Endonuclease MutS2"/>
    <property type="match status" value="1"/>
</dbReference>
<dbReference type="GO" id="GO:0140664">
    <property type="term" value="F:ATP-dependent DNA damage sensor activity"/>
    <property type="evidence" value="ECO:0007669"/>
    <property type="project" value="InterPro"/>
</dbReference>
<dbReference type="InterPro" id="IPR005747">
    <property type="entry name" value="MutS2"/>
</dbReference>
<dbReference type="PIRSF" id="PIRSF005814">
    <property type="entry name" value="MutS_YshD"/>
    <property type="match status" value="1"/>
</dbReference>
<dbReference type="SUPFAM" id="SSF52540">
    <property type="entry name" value="P-loop containing nucleoside triphosphate hydrolases"/>
    <property type="match status" value="1"/>
</dbReference>
<keyword evidence="3 7" id="KW-0378">Hydrolase</keyword>
<evidence type="ECO:0000313" key="10">
    <source>
        <dbReference type="EMBL" id="ARU59647.1"/>
    </source>
</evidence>
<evidence type="ECO:0000259" key="9">
    <source>
        <dbReference type="PROSITE" id="PS50828"/>
    </source>
</evidence>
<dbReference type="InterPro" id="IPR000432">
    <property type="entry name" value="DNA_mismatch_repair_MutS_C"/>
</dbReference>
<dbReference type="Pfam" id="PF00488">
    <property type="entry name" value="MutS_V"/>
    <property type="match status" value="1"/>
</dbReference>
<feature type="binding site" evidence="7">
    <location>
        <begin position="334"/>
        <end position="341"/>
    </location>
    <ligand>
        <name>ATP</name>
        <dbReference type="ChEBI" id="CHEBI:30616"/>
    </ligand>
</feature>
<evidence type="ECO:0000256" key="5">
    <source>
        <dbReference type="ARBA" id="ARBA00022884"/>
    </source>
</evidence>
<dbReference type="InterPro" id="IPR002625">
    <property type="entry name" value="Smr_dom"/>
</dbReference>
<evidence type="ECO:0000256" key="4">
    <source>
        <dbReference type="ARBA" id="ARBA00022840"/>
    </source>
</evidence>
<dbReference type="GO" id="GO:0004519">
    <property type="term" value="F:endonuclease activity"/>
    <property type="evidence" value="ECO:0007669"/>
    <property type="project" value="UniProtKB-UniRule"/>
</dbReference>
<dbReference type="InterPro" id="IPR007696">
    <property type="entry name" value="DNA_mismatch_repair_MutS_core"/>
</dbReference>
<reference evidence="11" key="1">
    <citation type="submission" date="2017-05" db="EMBL/GenBank/DDBJ databases">
        <authorList>
            <person name="Sung H."/>
        </authorList>
    </citation>
    <scope>NUCLEOTIDE SEQUENCE [LARGE SCALE GENOMIC DNA]</scope>
    <source>
        <strain evidence="11">AR23208</strain>
    </source>
</reference>
<organism evidence="10 11">
    <name type="scientific">Tumebacillus avium</name>
    <dbReference type="NCBI Taxonomy" id="1903704"/>
    <lineage>
        <taxon>Bacteria</taxon>
        <taxon>Bacillati</taxon>
        <taxon>Bacillota</taxon>
        <taxon>Bacilli</taxon>
        <taxon>Bacillales</taxon>
        <taxon>Alicyclobacillaceae</taxon>
        <taxon>Tumebacillus</taxon>
    </lineage>
</organism>
<dbReference type="GO" id="GO:0030983">
    <property type="term" value="F:mismatched DNA binding"/>
    <property type="evidence" value="ECO:0007669"/>
    <property type="project" value="InterPro"/>
</dbReference>
<dbReference type="SUPFAM" id="SSF48334">
    <property type="entry name" value="DNA repair protein MutS, domain III"/>
    <property type="match status" value="1"/>
</dbReference>
<dbReference type="EC" id="3.6.4.-" evidence="7"/>
<accession>A0A1Y0IGP3</accession>
<keyword evidence="8" id="KW-0175">Coiled coil</keyword>
<dbReference type="GO" id="GO:0019843">
    <property type="term" value="F:rRNA binding"/>
    <property type="evidence" value="ECO:0007669"/>
    <property type="project" value="UniProtKB-UniRule"/>
</dbReference>
<proteinExistence type="inferred from homology"/>
<dbReference type="NCBIfam" id="TIGR01069">
    <property type="entry name" value="mutS2"/>
    <property type="match status" value="1"/>
</dbReference>
<evidence type="ECO:0000256" key="1">
    <source>
        <dbReference type="ARBA" id="ARBA00022730"/>
    </source>
</evidence>
<dbReference type="SMART" id="SM00463">
    <property type="entry name" value="SMR"/>
    <property type="match status" value="1"/>
</dbReference>
<dbReference type="GO" id="GO:0045910">
    <property type="term" value="P:negative regulation of DNA recombination"/>
    <property type="evidence" value="ECO:0007669"/>
    <property type="project" value="InterPro"/>
</dbReference>
<keyword evidence="1 7" id="KW-0699">rRNA-binding</keyword>
<dbReference type="GO" id="GO:0016887">
    <property type="term" value="F:ATP hydrolysis activity"/>
    <property type="evidence" value="ECO:0007669"/>
    <property type="project" value="InterPro"/>
</dbReference>
<dbReference type="PROSITE" id="PS00486">
    <property type="entry name" value="DNA_MISMATCH_REPAIR_2"/>
    <property type="match status" value="1"/>
</dbReference>
<dbReference type="InterPro" id="IPR036063">
    <property type="entry name" value="Smr_dom_sf"/>
</dbReference>
<dbReference type="EC" id="3.1.-.-" evidence="7"/>
<protein>
    <recommendedName>
        <fullName evidence="7">Endonuclease MutS2</fullName>
        <ecNumber evidence="7">3.1.-.-</ecNumber>
    </recommendedName>
    <alternativeName>
        <fullName evidence="7">Ribosome-associated protein quality control-upstream factor</fullName>
        <shortName evidence="7">RQC-upstream factor</shortName>
        <shortName evidence="7">RqcU</shortName>
        <ecNumber evidence="7">3.6.4.-</ecNumber>
    </alternativeName>
</protein>
<keyword evidence="5 7" id="KW-0694">RNA-binding</keyword>
<dbReference type="GO" id="GO:0043023">
    <property type="term" value="F:ribosomal large subunit binding"/>
    <property type="evidence" value="ECO:0007669"/>
    <property type="project" value="UniProtKB-UniRule"/>
</dbReference>
<keyword evidence="7" id="KW-0540">Nuclease</keyword>
<keyword evidence="4 7" id="KW-0067">ATP-binding</keyword>
<dbReference type="GO" id="GO:0005524">
    <property type="term" value="F:ATP binding"/>
    <property type="evidence" value="ECO:0007669"/>
    <property type="project" value="UniProtKB-UniRule"/>
</dbReference>
<dbReference type="Proteomes" id="UP000195437">
    <property type="component" value="Chromosome"/>
</dbReference>